<dbReference type="InterPro" id="IPR009959">
    <property type="entry name" value="Cyclase_SnoaL-like"/>
</dbReference>
<keyword evidence="2" id="KW-1185">Reference proteome</keyword>
<gene>
    <name evidence="1" type="ORF">GGR25_001805</name>
</gene>
<dbReference type="Pfam" id="PF07366">
    <property type="entry name" value="SnoaL"/>
    <property type="match status" value="1"/>
</dbReference>
<dbReference type="AlphaFoldDB" id="A0A840AQX6"/>
<comment type="caution">
    <text evidence="1">The sequence shown here is derived from an EMBL/GenBank/DDBJ whole genome shotgun (WGS) entry which is preliminary data.</text>
</comment>
<proteinExistence type="predicted"/>
<dbReference type="GO" id="GO:0030638">
    <property type="term" value="P:polyketide metabolic process"/>
    <property type="evidence" value="ECO:0007669"/>
    <property type="project" value="InterPro"/>
</dbReference>
<dbReference type="InterPro" id="IPR032710">
    <property type="entry name" value="NTF2-like_dom_sf"/>
</dbReference>
<accession>A0A840AQX6</accession>
<evidence type="ECO:0000313" key="2">
    <source>
        <dbReference type="Proteomes" id="UP000553963"/>
    </source>
</evidence>
<dbReference type="SUPFAM" id="SSF54427">
    <property type="entry name" value="NTF2-like"/>
    <property type="match status" value="1"/>
</dbReference>
<dbReference type="Gene3D" id="3.10.450.50">
    <property type="match status" value="1"/>
</dbReference>
<dbReference type="RefSeq" id="WP_183398391.1">
    <property type="nucleotide sequence ID" value="NZ_JACIDS010000002.1"/>
</dbReference>
<dbReference type="EMBL" id="JACIDS010000002">
    <property type="protein sequence ID" value="MBB3930766.1"/>
    <property type="molecule type" value="Genomic_DNA"/>
</dbReference>
<evidence type="ECO:0000313" key="1">
    <source>
        <dbReference type="EMBL" id="MBB3930766.1"/>
    </source>
</evidence>
<reference evidence="1 2" key="1">
    <citation type="submission" date="2020-08" db="EMBL/GenBank/DDBJ databases">
        <title>Genomic Encyclopedia of Type Strains, Phase IV (KMG-IV): sequencing the most valuable type-strain genomes for metagenomic binning, comparative biology and taxonomic classification.</title>
        <authorList>
            <person name="Goeker M."/>
        </authorList>
    </citation>
    <scope>NUCLEOTIDE SEQUENCE [LARGE SCALE GENOMIC DNA]</scope>
    <source>
        <strain evidence="1 2">DSM 25966</strain>
    </source>
</reference>
<dbReference type="Proteomes" id="UP000553963">
    <property type="component" value="Unassembled WGS sequence"/>
</dbReference>
<protein>
    <submittedName>
        <fullName evidence="1">Putative ester cyclase</fullName>
    </submittedName>
</protein>
<organism evidence="1 2">
    <name type="scientific">Kaistia hirudinis</name>
    <dbReference type="NCBI Taxonomy" id="1293440"/>
    <lineage>
        <taxon>Bacteria</taxon>
        <taxon>Pseudomonadati</taxon>
        <taxon>Pseudomonadota</taxon>
        <taxon>Alphaproteobacteria</taxon>
        <taxon>Hyphomicrobiales</taxon>
        <taxon>Kaistiaceae</taxon>
        <taxon>Kaistia</taxon>
    </lineage>
</organism>
<name>A0A840AQX6_9HYPH</name>
<sequence>MNQNTTKQAADTNAKRVVHAYVEAMNAGDFEQLKSLFAPDAEIVGVTGSGSVDYAMPVWKALHEGLQMELTIDDIIGEGDVVAVRFTERGRWVGPFLGYDQPTGKPFDMTAIEWFVLENGLIKRRWGVRDSAAQARQIGLVPKAA</sequence>